<gene>
    <name evidence="1" type="ORF">AVDCRST_MAG71-1058</name>
</gene>
<dbReference type="AlphaFoldDB" id="A0A6J4KXV6"/>
<proteinExistence type="predicted"/>
<reference evidence="1" key="1">
    <citation type="submission" date="2020-02" db="EMBL/GenBank/DDBJ databases">
        <authorList>
            <person name="Meier V. D."/>
        </authorList>
    </citation>
    <scope>NUCLEOTIDE SEQUENCE</scope>
    <source>
        <strain evidence="1">AVDCRST_MAG71</strain>
    </source>
</reference>
<protein>
    <submittedName>
        <fullName evidence="1">Uncharacterized protein</fullName>
    </submittedName>
</protein>
<dbReference type="EMBL" id="CADCUA010000282">
    <property type="protein sequence ID" value="CAA9317061.1"/>
    <property type="molecule type" value="Genomic_DNA"/>
</dbReference>
<organism evidence="1">
    <name type="scientific">uncultured Lysobacter sp</name>
    <dbReference type="NCBI Taxonomy" id="271060"/>
    <lineage>
        <taxon>Bacteria</taxon>
        <taxon>Pseudomonadati</taxon>
        <taxon>Pseudomonadota</taxon>
        <taxon>Gammaproteobacteria</taxon>
        <taxon>Lysobacterales</taxon>
        <taxon>Lysobacteraceae</taxon>
        <taxon>Lysobacter</taxon>
        <taxon>environmental samples</taxon>
    </lineage>
</organism>
<sequence>MTCTHVRLEDLSARLVDGAQAAIGDSSMIALTGSPDRRVVVPGPNPAG</sequence>
<name>A0A6J4KXV6_9GAMM</name>
<evidence type="ECO:0000313" key="1">
    <source>
        <dbReference type="EMBL" id="CAA9317061.1"/>
    </source>
</evidence>
<accession>A0A6J4KXV6</accession>